<proteinExistence type="predicted"/>
<accession>A0A432XC33</accession>
<keyword evidence="2" id="KW-1185">Reference proteome</keyword>
<dbReference type="AlphaFoldDB" id="A0A432XC33"/>
<dbReference type="EMBL" id="PIPT01000009">
    <property type="protein sequence ID" value="RUO46301.1"/>
    <property type="molecule type" value="Genomic_DNA"/>
</dbReference>
<dbReference type="Proteomes" id="UP000286678">
    <property type="component" value="Unassembled WGS sequence"/>
</dbReference>
<name>A0A432XC33_9GAMM</name>
<dbReference type="RefSeq" id="WP_126834520.1">
    <property type="nucleotide sequence ID" value="NZ_PIPT01000009.1"/>
</dbReference>
<reference evidence="2" key="1">
    <citation type="journal article" date="2018" name="Front. Microbiol.">
        <title>Genome-Based Analysis Reveals the Taxonomy and Diversity of the Family Idiomarinaceae.</title>
        <authorList>
            <person name="Liu Y."/>
            <person name="Lai Q."/>
            <person name="Shao Z."/>
        </authorList>
    </citation>
    <scope>NUCLEOTIDE SEQUENCE [LARGE SCALE GENOMIC DNA]</scope>
    <source>
        <strain evidence="2">SW15</strain>
    </source>
</reference>
<gene>
    <name evidence="1" type="ORF">CWE21_11100</name>
</gene>
<evidence type="ECO:0000313" key="2">
    <source>
        <dbReference type="Proteomes" id="UP000286678"/>
    </source>
</evidence>
<evidence type="ECO:0000313" key="1">
    <source>
        <dbReference type="EMBL" id="RUO46301.1"/>
    </source>
</evidence>
<organism evidence="1 2">
    <name type="scientific">Pseudidiomarina aquimaris</name>
    <dbReference type="NCBI Taxonomy" id="641841"/>
    <lineage>
        <taxon>Bacteria</taxon>
        <taxon>Pseudomonadati</taxon>
        <taxon>Pseudomonadota</taxon>
        <taxon>Gammaproteobacteria</taxon>
        <taxon>Alteromonadales</taxon>
        <taxon>Idiomarinaceae</taxon>
        <taxon>Pseudidiomarina</taxon>
    </lineage>
</organism>
<protein>
    <submittedName>
        <fullName evidence="1">Uncharacterized protein</fullName>
    </submittedName>
</protein>
<comment type="caution">
    <text evidence="1">The sequence shown here is derived from an EMBL/GenBank/DDBJ whole genome shotgun (WGS) entry which is preliminary data.</text>
</comment>
<sequence length="69" mass="8377">MWHVLQMSEEYIEKYLRLTGQTREEVEARFAADRERDMRDDFDESDWVQGCDPSQREKFTMPIAFEVVE</sequence>